<keyword evidence="2" id="KW-1185">Reference proteome</keyword>
<reference evidence="1" key="1">
    <citation type="submission" date="2021-01" db="EMBL/GenBank/DDBJ databases">
        <authorList>
            <consortium name="Genoscope - CEA"/>
            <person name="William W."/>
        </authorList>
    </citation>
    <scope>NUCLEOTIDE SEQUENCE</scope>
</reference>
<dbReference type="Proteomes" id="UP000688137">
    <property type="component" value="Unassembled WGS sequence"/>
</dbReference>
<dbReference type="OMA" id="ARQIQIW"/>
<organism evidence="1 2">
    <name type="scientific">Paramecium primaurelia</name>
    <dbReference type="NCBI Taxonomy" id="5886"/>
    <lineage>
        <taxon>Eukaryota</taxon>
        <taxon>Sar</taxon>
        <taxon>Alveolata</taxon>
        <taxon>Ciliophora</taxon>
        <taxon>Intramacronucleata</taxon>
        <taxon>Oligohymenophorea</taxon>
        <taxon>Peniculida</taxon>
        <taxon>Parameciidae</taxon>
        <taxon>Paramecium</taxon>
    </lineage>
</organism>
<dbReference type="EMBL" id="CAJJDM010000152">
    <property type="protein sequence ID" value="CAD8111487.1"/>
    <property type="molecule type" value="Genomic_DNA"/>
</dbReference>
<dbReference type="AlphaFoldDB" id="A0A8S1Q8W1"/>
<gene>
    <name evidence="1" type="ORF">PPRIM_AZ9-3.1.T1480002</name>
</gene>
<proteinExistence type="predicted"/>
<name>A0A8S1Q8W1_PARPR</name>
<sequence length="114" mass="13308">MFTLSQTDQEYISVFETNNINKQFTKTRDITIKCGSDANCLFPQQYVNSKCILLSKNGEYVNLIRKKQNGEFLTEQSIHLGTNDLFGGMSEDGQYLITWDTQARQIQIWRYHEL</sequence>
<accession>A0A8S1Q8W1</accession>
<evidence type="ECO:0000313" key="2">
    <source>
        <dbReference type="Proteomes" id="UP000688137"/>
    </source>
</evidence>
<protein>
    <submittedName>
        <fullName evidence="1">Uncharacterized protein</fullName>
    </submittedName>
</protein>
<comment type="caution">
    <text evidence="1">The sequence shown here is derived from an EMBL/GenBank/DDBJ whole genome shotgun (WGS) entry which is preliminary data.</text>
</comment>
<evidence type="ECO:0000313" key="1">
    <source>
        <dbReference type="EMBL" id="CAD8111487.1"/>
    </source>
</evidence>